<sequence>MPRARIKKESTSQLRSTKRAAPRKKRPSIPKSQLEKRIVTGDEASQTEDHAALTDLALPLTDQSPSRNKQKRVDGQPDDEVDKLAPHRIPDTFGKRRKGRSGIGENLIPVKKMPIEHRVKGYFSSIWGTYNVLPSMVEKLKAKRGRPLPTLEPLTYTTAEGACEFTGDMIAAWKKAKVHEDKGTDDKA</sequence>
<feature type="compositionally biased region" description="Low complexity" evidence="1">
    <location>
        <begin position="53"/>
        <end position="62"/>
    </location>
</feature>
<proteinExistence type="predicted"/>
<organism evidence="2 3">
    <name type="scientific">Monosporascus ibericus</name>
    <dbReference type="NCBI Taxonomy" id="155417"/>
    <lineage>
        <taxon>Eukaryota</taxon>
        <taxon>Fungi</taxon>
        <taxon>Dikarya</taxon>
        <taxon>Ascomycota</taxon>
        <taxon>Pezizomycotina</taxon>
        <taxon>Sordariomycetes</taxon>
        <taxon>Xylariomycetidae</taxon>
        <taxon>Xylariales</taxon>
        <taxon>Xylariales incertae sedis</taxon>
        <taxon>Monosporascus</taxon>
    </lineage>
</organism>
<dbReference type="OrthoDB" id="4758175at2759"/>
<feature type="compositionally biased region" description="Basic residues" evidence="1">
    <location>
        <begin position="16"/>
        <end position="28"/>
    </location>
</feature>
<reference evidence="2 3" key="1">
    <citation type="submission" date="2018-06" db="EMBL/GenBank/DDBJ databases">
        <title>Complete Genomes of Monosporascus.</title>
        <authorList>
            <person name="Robinson A.J."/>
            <person name="Natvig D.O."/>
        </authorList>
    </citation>
    <scope>NUCLEOTIDE SEQUENCE [LARGE SCALE GENOMIC DNA]</scope>
    <source>
        <strain evidence="2 3">CBS 110550</strain>
    </source>
</reference>
<feature type="region of interest" description="Disordered" evidence="1">
    <location>
        <begin position="1"/>
        <end position="100"/>
    </location>
</feature>
<protein>
    <submittedName>
        <fullName evidence="2">Uncharacterized protein</fullName>
    </submittedName>
</protein>
<accession>A0A4Q4SWM5</accession>
<comment type="caution">
    <text evidence="2">The sequence shown here is derived from an EMBL/GenBank/DDBJ whole genome shotgun (WGS) entry which is preliminary data.</text>
</comment>
<dbReference type="EMBL" id="QJNU01001046">
    <property type="protein sequence ID" value="RYO80488.1"/>
    <property type="molecule type" value="Genomic_DNA"/>
</dbReference>
<gene>
    <name evidence="2" type="ORF">DL764_009893</name>
</gene>
<evidence type="ECO:0000313" key="2">
    <source>
        <dbReference type="EMBL" id="RYO80488.1"/>
    </source>
</evidence>
<name>A0A4Q4SWM5_9PEZI</name>
<keyword evidence="3" id="KW-1185">Reference proteome</keyword>
<evidence type="ECO:0000313" key="3">
    <source>
        <dbReference type="Proteomes" id="UP000293360"/>
    </source>
</evidence>
<feature type="compositionally biased region" description="Basic and acidic residues" evidence="1">
    <location>
        <begin position="82"/>
        <end position="94"/>
    </location>
</feature>
<dbReference type="Proteomes" id="UP000293360">
    <property type="component" value="Unassembled WGS sequence"/>
</dbReference>
<evidence type="ECO:0000256" key="1">
    <source>
        <dbReference type="SAM" id="MobiDB-lite"/>
    </source>
</evidence>
<dbReference type="AlphaFoldDB" id="A0A4Q4SWM5"/>